<dbReference type="Pfam" id="PF09361">
    <property type="entry name" value="Phasin_2"/>
    <property type="match status" value="1"/>
</dbReference>
<dbReference type="AlphaFoldDB" id="A0A370HRH7"/>
<keyword evidence="1" id="KW-0175">Coiled coil</keyword>
<dbReference type="EMBL" id="QQBB01000002">
    <property type="protein sequence ID" value="RDI61152.1"/>
    <property type="molecule type" value="Genomic_DNA"/>
</dbReference>
<comment type="caution">
    <text evidence="4">The sequence shown here is derived from an EMBL/GenBank/DDBJ whole genome shotgun (WGS) entry which is preliminary data.</text>
</comment>
<dbReference type="OrthoDB" id="8019734at2"/>
<dbReference type="PANTHER" id="PTHR35585:SF1">
    <property type="entry name" value="HHE DOMAIN PROTEIN (AFU_ORTHOLOGUE AFUA_4G00730)"/>
    <property type="match status" value="1"/>
</dbReference>
<accession>A0A370HRH7</accession>
<dbReference type="PANTHER" id="PTHR35585">
    <property type="entry name" value="HHE DOMAIN PROTEIN (AFU_ORTHOLOGUE AFUA_4G00730)"/>
    <property type="match status" value="1"/>
</dbReference>
<gene>
    <name evidence="4" type="ORF">DES45_102547</name>
</gene>
<evidence type="ECO:0000259" key="3">
    <source>
        <dbReference type="Pfam" id="PF09361"/>
    </source>
</evidence>
<feature type="domain" description="Phasin" evidence="3">
    <location>
        <begin position="221"/>
        <end position="313"/>
    </location>
</feature>
<dbReference type="Pfam" id="PF01814">
    <property type="entry name" value="Hemerythrin"/>
    <property type="match status" value="1"/>
</dbReference>
<dbReference type="InterPro" id="IPR012312">
    <property type="entry name" value="Hemerythrin-like"/>
</dbReference>
<feature type="coiled-coil region" evidence="1">
    <location>
        <begin position="128"/>
        <end position="165"/>
    </location>
</feature>
<feature type="domain" description="Hemerythrin-like" evidence="2">
    <location>
        <begin position="16"/>
        <end position="121"/>
    </location>
</feature>
<sequence>MNTNRRFSQTSPDKANELFAKLLDTSDTAIKTRERLFTSLKEELELLASLQEQYLFPVLRRHDDMAGLVEAATTDNQETSALLEEIDRMPKGSGDFLKKVAELRKVFQQHIRDDKKELLPAVLKVLSEDEVEAVVEKVEDEMAAVEEARRAESDLRREVVSYSRDLAEAPERIRENMAAAVRTGVERSEETLHNVQDVVQTGLNATSQFLQLYSLPMRTGQDFAGQATRNLQALAQSNTVLARGMQDVSEEWIGLAQERLQKNIDSLSALTRCRSLAELMEAQGAMLRNNLTQMLENSRRIVALSSRVANEASFSLSAPQETRGSKDNRAA</sequence>
<name>A0A370HRH7_9HYPH</name>
<dbReference type="Proteomes" id="UP000254925">
    <property type="component" value="Unassembled WGS sequence"/>
</dbReference>
<organism evidence="4 5">
    <name type="scientific">Microvirga subterranea</name>
    <dbReference type="NCBI Taxonomy" id="186651"/>
    <lineage>
        <taxon>Bacteria</taxon>
        <taxon>Pseudomonadati</taxon>
        <taxon>Pseudomonadota</taxon>
        <taxon>Alphaproteobacteria</taxon>
        <taxon>Hyphomicrobiales</taxon>
        <taxon>Methylobacteriaceae</taxon>
        <taxon>Microvirga</taxon>
    </lineage>
</organism>
<proteinExistence type="predicted"/>
<keyword evidence="5" id="KW-1185">Reference proteome</keyword>
<dbReference type="Gene3D" id="1.20.120.520">
    <property type="entry name" value="nmb1532 protein domain like"/>
    <property type="match status" value="1"/>
</dbReference>
<evidence type="ECO:0000256" key="1">
    <source>
        <dbReference type="SAM" id="Coils"/>
    </source>
</evidence>
<evidence type="ECO:0000313" key="5">
    <source>
        <dbReference type="Proteomes" id="UP000254925"/>
    </source>
</evidence>
<reference evidence="4 5" key="1">
    <citation type="submission" date="2018-07" db="EMBL/GenBank/DDBJ databases">
        <title>Genomic Encyclopedia of Type Strains, Phase IV (KMG-IV): sequencing the most valuable type-strain genomes for metagenomic binning, comparative biology and taxonomic classification.</title>
        <authorList>
            <person name="Goeker M."/>
        </authorList>
    </citation>
    <scope>NUCLEOTIDE SEQUENCE [LARGE SCALE GENOMIC DNA]</scope>
    <source>
        <strain evidence="4 5">DSM 14364</strain>
    </source>
</reference>
<evidence type="ECO:0000313" key="4">
    <source>
        <dbReference type="EMBL" id="RDI61152.1"/>
    </source>
</evidence>
<dbReference type="RefSeq" id="WP_114769317.1">
    <property type="nucleotide sequence ID" value="NZ_QQBB01000002.1"/>
</dbReference>
<dbReference type="InterPro" id="IPR018968">
    <property type="entry name" value="Phasin"/>
</dbReference>
<evidence type="ECO:0000259" key="2">
    <source>
        <dbReference type="Pfam" id="PF01814"/>
    </source>
</evidence>
<protein>
    <submittedName>
        <fullName evidence="4">Hemerythrin HHE cation binding domain-containing protein</fullName>
    </submittedName>
</protein>